<reference evidence="5" key="1">
    <citation type="submission" date="2021-01" db="EMBL/GenBank/DDBJ databases">
        <authorList>
            <person name="Li R."/>
            <person name="Bekaert M."/>
        </authorList>
    </citation>
    <scope>NUCLEOTIDE SEQUENCE</scope>
    <source>
        <strain evidence="5">Farmed</strain>
    </source>
</reference>
<keyword evidence="2" id="KW-0964">Secreted</keyword>
<evidence type="ECO:0000256" key="4">
    <source>
        <dbReference type="PIRSR" id="PIRSR619791-2"/>
    </source>
</evidence>
<dbReference type="GO" id="GO:0020037">
    <property type="term" value="F:heme binding"/>
    <property type="evidence" value="ECO:0007669"/>
    <property type="project" value="InterPro"/>
</dbReference>
<dbReference type="Gene3D" id="1.10.640.10">
    <property type="entry name" value="Haem peroxidase domain superfamily, animal type"/>
    <property type="match status" value="1"/>
</dbReference>
<dbReference type="InterPro" id="IPR010255">
    <property type="entry name" value="Haem_peroxidase_sf"/>
</dbReference>
<sequence length="150" mass="16909">MTMALHNLFFREHNRIADALSAAHPNWTDEILFQEARRIVVAEIQHITYGEYLPKVLGDDYMELYSLKPLQNGTAQYSRNVNPNTRNGFAAAGVFHSHSGIRSTVTIGNIEYPLSSIFFNPDVFYEGSEAPTAIFQGLLNDLSQMIDRSV</sequence>
<dbReference type="PANTHER" id="PTHR11475">
    <property type="entry name" value="OXIDASE/PEROXIDASE"/>
    <property type="match status" value="1"/>
</dbReference>
<dbReference type="InterPro" id="IPR019791">
    <property type="entry name" value="Haem_peroxidase_animal"/>
</dbReference>
<dbReference type="GO" id="GO:0005576">
    <property type="term" value="C:extracellular region"/>
    <property type="evidence" value="ECO:0007669"/>
    <property type="project" value="UniProtKB-SubCell"/>
</dbReference>
<organism evidence="5 6">
    <name type="scientific">Acanthosepion pharaonis</name>
    <name type="common">Pharaoh cuttlefish</name>
    <name type="synonym">Sepia pharaonis</name>
    <dbReference type="NCBI Taxonomy" id="158019"/>
    <lineage>
        <taxon>Eukaryota</taxon>
        <taxon>Metazoa</taxon>
        <taxon>Spiralia</taxon>
        <taxon>Lophotrochozoa</taxon>
        <taxon>Mollusca</taxon>
        <taxon>Cephalopoda</taxon>
        <taxon>Coleoidea</taxon>
        <taxon>Decapodiformes</taxon>
        <taxon>Sepiida</taxon>
        <taxon>Sepiina</taxon>
        <taxon>Sepiidae</taxon>
        <taxon>Acanthosepion</taxon>
    </lineage>
</organism>
<dbReference type="Proteomes" id="UP000597762">
    <property type="component" value="Unassembled WGS sequence"/>
</dbReference>
<dbReference type="PANTHER" id="PTHR11475:SF4">
    <property type="entry name" value="CHORION PEROXIDASE"/>
    <property type="match status" value="1"/>
</dbReference>
<keyword evidence="3" id="KW-0325">Glycoprotein</keyword>
<dbReference type="EC" id="1.11.1.7" evidence="5"/>
<dbReference type="EMBL" id="CAHIKZ030004549">
    <property type="protein sequence ID" value="CAE1312248.1"/>
    <property type="molecule type" value="Genomic_DNA"/>
</dbReference>
<feature type="binding site" description="axial binding residue" evidence="4">
    <location>
        <position position="98"/>
    </location>
    <ligand>
        <name>heme b</name>
        <dbReference type="ChEBI" id="CHEBI:60344"/>
    </ligand>
    <ligandPart>
        <name>Fe</name>
        <dbReference type="ChEBI" id="CHEBI:18248"/>
    </ligandPart>
</feature>
<comment type="subcellular location">
    <subcellularLocation>
        <location evidence="1">Secreted</location>
    </subcellularLocation>
</comment>
<keyword evidence="4" id="KW-0408">Iron</keyword>
<protein>
    <submittedName>
        <fullName evidence="5">PXDN</fullName>
        <ecNumber evidence="5">1.11.1.7</ecNumber>
    </submittedName>
</protein>
<accession>A0A812E091</accession>
<keyword evidence="4" id="KW-0479">Metal-binding</keyword>
<proteinExistence type="predicted"/>
<evidence type="ECO:0000256" key="2">
    <source>
        <dbReference type="ARBA" id="ARBA00022525"/>
    </source>
</evidence>
<dbReference type="PRINTS" id="PR00457">
    <property type="entry name" value="ANPEROXIDASE"/>
</dbReference>
<keyword evidence="5" id="KW-0575">Peroxidase</keyword>
<keyword evidence="6" id="KW-1185">Reference proteome</keyword>
<dbReference type="AlphaFoldDB" id="A0A812E091"/>
<comment type="caution">
    <text evidence="5">The sequence shown here is derived from an EMBL/GenBank/DDBJ whole genome shotgun (WGS) entry which is preliminary data.</text>
</comment>
<dbReference type="OrthoDB" id="6160029at2759"/>
<dbReference type="PROSITE" id="PS50292">
    <property type="entry name" value="PEROXIDASE_3"/>
    <property type="match status" value="1"/>
</dbReference>
<evidence type="ECO:0000313" key="5">
    <source>
        <dbReference type="EMBL" id="CAE1312248.1"/>
    </source>
</evidence>
<dbReference type="SUPFAM" id="SSF48113">
    <property type="entry name" value="Heme-dependent peroxidases"/>
    <property type="match status" value="1"/>
</dbReference>
<dbReference type="GO" id="GO:0046872">
    <property type="term" value="F:metal ion binding"/>
    <property type="evidence" value="ECO:0007669"/>
    <property type="project" value="UniProtKB-KW"/>
</dbReference>
<dbReference type="GO" id="GO:0006979">
    <property type="term" value="P:response to oxidative stress"/>
    <property type="evidence" value="ECO:0007669"/>
    <property type="project" value="InterPro"/>
</dbReference>
<dbReference type="GO" id="GO:0140825">
    <property type="term" value="F:lactoperoxidase activity"/>
    <property type="evidence" value="ECO:0007669"/>
    <property type="project" value="UniProtKB-EC"/>
</dbReference>
<name>A0A812E091_ACAPH</name>
<keyword evidence="5" id="KW-0560">Oxidoreductase</keyword>
<evidence type="ECO:0000313" key="6">
    <source>
        <dbReference type="Proteomes" id="UP000597762"/>
    </source>
</evidence>
<evidence type="ECO:0000256" key="3">
    <source>
        <dbReference type="ARBA" id="ARBA00023180"/>
    </source>
</evidence>
<dbReference type="InterPro" id="IPR037120">
    <property type="entry name" value="Haem_peroxidase_sf_animal"/>
</dbReference>
<keyword evidence="4" id="KW-0349">Heme</keyword>
<dbReference type="Pfam" id="PF03098">
    <property type="entry name" value="An_peroxidase"/>
    <property type="match status" value="1"/>
</dbReference>
<gene>
    <name evidence="5" type="ORF">SPHA_63515</name>
</gene>
<evidence type="ECO:0000256" key="1">
    <source>
        <dbReference type="ARBA" id="ARBA00004613"/>
    </source>
</evidence>